<name>A0ABU1AK74_9BACT</name>
<gene>
    <name evidence="2" type="ORF">QEH59_06180</name>
</gene>
<dbReference type="Pfam" id="PF01841">
    <property type="entry name" value="Transglut_core"/>
    <property type="match status" value="1"/>
</dbReference>
<dbReference type="Pfam" id="PF08379">
    <property type="entry name" value="Bact_transglu_N"/>
    <property type="match status" value="1"/>
</dbReference>
<dbReference type="PANTHER" id="PTHR33490">
    <property type="entry name" value="BLR5614 PROTEIN-RELATED"/>
    <property type="match status" value="1"/>
</dbReference>
<dbReference type="EMBL" id="JARXIC010000007">
    <property type="protein sequence ID" value="MDQ8194003.1"/>
    <property type="molecule type" value="Genomic_DNA"/>
</dbReference>
<dbReference type="SMART" id="SM00460">
    <property type="entry name" value="TGc"/>
    <property type="match status" value="1"/>
</dbReference>
<proteinExistence type="predicted"/>
<dbReference type="PANTHER" id="PTHR33490:SF6">
    <property type="entry name" value="SLL1049 PROTEIN"/>
    <property type="match status" value="1"/>
</dbReference>
<dbReference type="InterPro" id="IPR038765">
    <property type="entry name" value="Papain-like_cys_pep_sf"/>
</dbReference>
<keyword evidence="3" id="KW-1185">Reference proteome</keyword>
<dbReference type="InterPro" id="IPR002931">
    <property type="entry name" value="Transglutaminase-like"/>
</dbReference>
<dbReference type="Gene3D" id="3.10.620.30">
    <property type="match status" value="1"/>
</dbReference>
<dbReference type="SUPFAM" id="SSF54001">
    <property type="entry name" value="Cysteine proteinases"/>
    <property type="match status" value="1"/>
</dbReference>
<protein>
    <submittedName>
        <fullName evidence="2">Transglutaminase family protein</fullName>
    </submittedName>
</protein>
<reference evidence="2 3" key="1">
    <citation type="submission" date="2023-04" db="EMBL/GenBank/DDBJ databases">
        <title>A novel bacteria isolated from coastal sediment.</title>
        <authorList>
            <person name="Liu X.-J."/>
            <person name="Du Z.-J."/>
        </authorList>
    </citation>
    <scope>NUCLEOTIDE SEQUENCE [LARGE SCALE GENOMIC DNA]</scope>
    <source>
        <strain evidence="2 3">SDUM461004</strain>
    </source>
</reference>
<feature type="domain" description="Transglutaminase-like" evidence="1">
    <location>
        <begin position="169"/>
        <end position="238"/>
    </location>
</feature>
<accession>A0ABU1AK74</accession>
<dbReference type="Proteomes" id="UP001243717">
    <property type="component" value="Unassembled WGS sequence"/>
</dbReference>
<organism evidence="2 3">
    <name type="scientific">Thalassobacterium sedimentorum</name>
    <dbReference type="NCBI Taxonomy" id="3041258"/>
    <lineage>
        <taxon>Bacteria</taxon>
        <taxon>Pseudomonadati</taxon>
        <taxon>Verrucomicrobiota</taxon>
        <taxon>Opitutia</taxon>
        <taxon>Puniceicoccales</taxon>
        <taxon>Coraliomargaritaceae</taxon>
        <taxon>Thalassobacterium</taxon>
    </lineage>
</organism>
<dbReference type="RefSeq" id="WP_308984486.1">
    <property type="nucleotide sequence ID" value="NZ_JARXIC010000007.1"/>
</dbReference>
<evidence type="ECO:0000313" key="3">
    <source>
        <dbReference type="Proteomes" id="UP001243717"/>
    </source>
</evidence>
<evidence type="ECO:0000313" key="2">
    <source>
        <dbReference type="EMBL" id="MDQ8194003.1"/>
    </source>
</evidence>
<dbReference type="InterPro" id="IPR013589">
    <property type="entry name" value="Bac_transglu_N"/>
</dbReference>
<evidence type="ECO:0000259" key="1">
    <source>
        <dbReference type="SMART" id="SM00460"/>
    </source>
</evidence>
<sequence>MKFSVQHITRYTYAKPVWDSFNDAHLCPVSDDLQHCESFELKITPGSPSVLRRLDFYTNQVHHFEVVQPHDSLQVEAYSIVQTSSDTRDFSVGCPVAGLTGLDRDERYYDFLAGSQRVLLSPMLEREAKEIVASLEDVRLQVEAIMAFIFKNFSYAPGSTHVESNVMHVFEHKRGVCQDFAHVMIALCRSVRIPARYVSGYFYVEKSVSGSASDNSASHAWVECFLPGIGWAGYDPTHNRRVDASYIKVAIGRDYVDVRPLAGAFRGGAVAAMEVAVRVVRVAQTL</sequence>
<comment type="caution">
    <text evidence="2">The sequence shown here is derived from an EMBL/GenBank/DDBJ whole genome shotgun (WGS) entry which is preliminary data.</text>
</comment>